<dbReference type="SUPFAM" id="SSF56925">
    <property type="entry name" value="OMPA-like"/>
    <property type="match status" value="1"/>
</dbReference>
<evidence type="ECO:0000256" key="3">
    <source>
        <dbReference type="SAM" id="SignalP"/>
    </source>
</evidence>
<sequence>MATYFYKPFTGFHVKNTLAIAMLAAAAAPMAAHAESTYVGAGVGAAEQVLSIKTGTYKDTAAGVKLFTGFNFDKNFGVEAGFTHFGKAETGGKLSGSRARSFYAAGTVTLPLGEKWALTGKLGIAKNRTMQLVVGDGDDKQKKTDALLGVGATFAVTKTIAAFVEYENYGTVAKGNNGSLKATVLSTGMRFSF</sequence>
<dbReference type="Gene3D" id="2.40.160.20">
    <property type="match status" value="1"/>
</dbReference>
<proteinExistence type="predicted"/>
<comment type="subcellular location">
    <subcellularLocation>
        <location evidence="1">Cell outer membrane</location>
    </subcellularLocation>
</comment>
<dbReference type="InterPro" id="IPR027385">
    <property type="entry name" value="Beta-barrel_OMP"/>
</dbReference>
<evidence type="ECO:0000259" key="4">
    <source>
        <dbReference type="Pfam" id="PF13505"/>
    </source>
</evidence>
<feature type="signal peptide" evidence="3">
    <location>
        <begin position="1"/>
        <end position="34"/>
    </location>
</feature>
<dbReference type="RefSeq" id="WP_167092635.1">
    <property type="nucleotide sequence ID" value="NZ_WHJG01000046.1"/>
</dbReference>
<keyword evidence="6" id="KW-1185">Reference proteome</keyword>
<evidence type="ECO:0000313" key="5">
    <source>
        <dbReference type="EMBL" id="NHZ83242.1"/>
    </source>
</evidence>
<dbReference type="InterPro" id="IPR011250">
    <property type="entry name" value="OMP/PagP_B-barrel"/>
</dbReference>
<dbReference type="EMBL" id="WHJG01000046">
    <property type="protein sequence ID" value="NHZ83242.1"/>
    <property type="molecule type" value="Genomic_DNA"/>
</dbReference>
<feature type="chain" id="PRO_5046993465" evidence="3">
    <location>
        <begin position="35"/>
        <end position="193"/>
    </location>
</feature>
<reference evidence="5 6" key="1">
    <citation type="submission" date="2019-10" db="EMBL/GenBank/DDBJ databases">
        <title>Taxonomy of Antarctic Massilia spp.: description of Massilia rubra sp. nov., Massilia aquatica sp. nov., Massilia mucilaginosa sp. nov., Massilia frigida sp. nov. isolated from streams, lakes and regoliths.</title>
        <authorList>
            <person name="Holochova P."/>
            <person name="Sedlacek I."/>
            <person name="Kralova S."/>
            <person name="Maslanova I."/>
            <person name="Busse H.-J."/>
            <person name="Stankova E."/>
            <person name="Vrbovska V."/>
            <person name="Kovarovic V."/>
            <person name="Bartak M."/>
            <person name="Svec P."/>
            <person name="Pantucek R."/>
        </authorList>
    </citation>
    <scope>NUCLEOTIDE SEQUENCE [LARGE SCALE GENOMIC DNA]</scope>
    <source>
        <strain evidence="5 6">CCM 8695</strain>
    </source>
</reference>
<gene>
    <name evidence="5" type="ORF">F2P44_28800</name>
</gene>
<dbReference type="Proteomes" id="UP000621455">
    <property type="component" value="Unassembled WGS sequence"/>
</dbReference>
<protein>
    <submittedName>
        <fullName evidence="5">Outer membrane beta-barrel protein</fullName>
    </submittedName>
</protein>
<evidence type="ECO:0000256" key="2">
    <source>
        <dbReference type="ARBA" id="ARBA00022729"/>
    </source>
</evidence>
<comment type="caution">
    <text evidence="5">The sequence shown here is derived from an EMBL/GenBank/DDBJ whole genome shotgun (WGS) entry which is preliminary data.</text>
</comment>
<keyword evidence="2 3" id="KW-0732">Signal</keyword>
<feature type="domain" description="Outer membrane protein beta-barrel" evidence="4">
    <location>
        <begin position="20"/>
        <end position="193"/>
    </location>
</feature>
<evidence type="ECO:0000256" key="1">
    <source>
        <dbReference type="ARBA" id="ARBA00004442"/>
    </source>
</evidence>
<organism evidence="5 6">
    <name type="scientific">Massilia frigida</name>
    <dbReference type="NCBI Taxonomy" id="2609281"/>
    <lineage>
        <taxon>Bacteria</taxon>
        <taxon>Pseudomonadati</taxon>
        <taxon>Pseudomonadota</taxon>
        <taxon>Betaproteobacteria</taxon>
        <taxon>Burkholderiales</taxon>
        <taxon>Oxalobacteraceae</taxon>
        <taxon>Telluria group</taxon>
        <taxon>Massilia</taxon>
    </lineage>
</organism>
<accession>A0ABX0NIH7</accession>
<dbReference type="Pfam" id="PF13505">
    <property type="entry name" value="OMP_b-brl"/>
    <property type="match status" value="1"/>
</dbReference>
<evidence type="ECO:0000313" key="6">
    <source>
        <dbReference type="Proteomes" id="UP000621455"/>
    </source>
</evidence>
<name>A0ABX0NIH7_9BURK</name>